<sequence length="153" mass="16425">MRRRPGARADALVRRRPRKACCRPRAPRGCLATSPTGASRGSAGRRATHVTHVERVYLRVLPSPPPCSSHRRPSRCCRRGARAPRMLGAPLLLHIVMGSPLASALPFSPAGAIPLVERVGSMCGGRRVLEKEAALWKDDEEGMAGSGKSETSS</sequence>
<organism evidence="1 2">
    <name type="scientific">Panicum hallii var. hallii</name>
    <dbReference type="NCBI Taxonomy" id="1504633"/>
    <lineage>
        <taxon>Eukaryota</taxon>
        <taxon>Viridiplantae</taxon>
        <taxon>Streptophyta</taxon>
        <taxon>Embryophyta</taxon>
        <taxon>Tracheophyta</taxon>
        <taxon>Spermatophyta</taxon>
        <taxon>Magnoliopsida</taxon>
        <taxon>Liliopsida</taxon>
        <taxon>Poales</taxon>
        <taxon>Poaceae</taxon>
        <taxon>PACMAD clade</taxon>
        <taxon>Panicoideae</taxon>
        <taxon>Panicodae</taxon>
        <taxon>Paniceae</taxon>
        <taxon>Panicinae</taxon>
        <taxon>Panicum</taxon>
        <taxon>Panicum sect. Panicum</taxon>
    </lineage>
</organism>
<proteinExistence type="predicted"/>
<keyword evidence="2" id="KW-1185">Reference proteome</keyword>
<dbReference type="Proteomes" id="UP000244336">
    <property type="component" value="Chromosome 7"/>
</dbReference>
<evidence type="ECO:0000313" key="1">
    <source>
        <dbReference type="EMBL" id="PUZ48837.1"/>
    </source>
</evidence>
<gene>
    <name evidence="1" type="ORF">GQ55_7G277600</name>
</gene>
<evidence type="ECO:0000313" key="2">
    <source>
        <dbReference type="Proteomes" id="UP000244336"/>
    </source>
</evidence>
<reference evidence="1 2" key="1">
    <citation type="submission" date="2018-04" db="EMBL/GenBank/DDBJ databases">
        <title>WGS assembly of Panicum hallii var. hallii HAL2.</title>
        <authorList>
            <person name="Lovell J."/>
            <person name="Jenkins J."/>
            <person name="Lowry D."/>
            <person name="Mamidi S."/>
            <person name="Sreedasyam A."/>
            <person name="Weng X."/>
            <person name="Barry K."/>
            <person name="Bonette J."/>
            <person name="Campitelli B."/>
            <person name="Daum C."/>
            <person name="Gordon S."/>
            <person name="Gould B."/>
            <person name="Lipzen A."/>
            <person name="MacQueen A."/>
            <person name="Palacio-Mejia J."/>
            <person name="Plott C."/>
            <person name="Shakirov E."/>
            <person name="Shu S."/>
            <person name="Yoshinaga Y."/>
            <person name="Zane M."/>
            <person name="Rokhsar D."/>
            <person name="Grimwood J."/>
            <person name="Schmutz J."/>
            <person name="Juenger T."/>
        </authorList>
    </citation>
    <scope>NUCLEOTIDE SEQUENCE [LARGE SCALE GENOMIC DNA]</scope>
    <source>
        <strain evidence="2">cv. HAL2</strain>
    </source>
</reference>
<dbReference type="EMBL" id="CM009755">
    <property type="protein sequence ID" value="PUZ48837.1"/>
    <property type="molecule type" value="Genomic_DNA"/>
</dbReference>
<accession>A0A2T7CZR3</accession>
<name>A0A2T7CZR3_9POAL</name>
<dbReference type="AlphaFoldDB" id="A0A2T7CZR3"/>
<dbReference type="Gramene" id="PUZ48837">
    <property type="protein sequence ID" value="PUZ48837"/>
    <property type="gene ID" value="GQ55_7G277600"/>
</dbReference>
<protein>
    <submittedName>
        <fullName evidence="1">Uncharacterized protein</fullName>
    </submittedName>
</protein>